<comment type="caution">
    <text evidence="6">The sequence shown here is derived from an EMBL/GenBank/DDBJ whole genome shotgun (WGS) entry which is preliminary data.</text>
</comment>
<evidence type="ECO:0000256" key="2">
    <source>
        <dbReference type="ARBA" id="ARBA00022771"/>
    </source>
</evidence>
<dbReference type="Gene3D" id="1.20.120.910">
    <property type="entry name" value="DksA, coiled-coil domain"/>
    <property type="match status" value="1"/>
</dbReference>
<gene>
    <name evidence="6" type="ORF">H9632_16865</name>
</gene>
<evidence type="ECO:0000313" key="7">
    <source>
        <dbReference type="Proteomes" id="UP000600565"/>
    </source>
</evidence>
<dbReference type="RefSeq" id="WP_191705231.1">
    <property type="nucleotide sequence ID" value="NZ_JACSPW010000021.1"/>
</dbReference>
<dbReference type="PANTHER" id="PTHR33823:SF4">
    <property type="entry name" value="GENERAL STRESS PROTEIN 16O"/>
    <property type="match status" value="1"/>
</dbReference>
<feature type="zinc finger region" description="dksA C4-type" evidence="4">
    <location>
        <begin position="84"/>
        <end position="108"/>
    </location>
</feature>
<sequence>MNNNQLQQLRQTLEEELATLQQFINDELPVDETELSAVDNHPADAATDLTTVVTELTLNELKEEEIERIKTALTAMDEGTYGKCAVCGENIPFGRLEAIPTALTCIDHAEIENVE</sequence>
<evidence type="ECO:0000256" key="4">
    <source>
        <dbReference type="PROSITE-ProRule" id="PRU00510"/>
    </source>
</evidence>
<reference evidence="6 7" key="1">
    <citation type="submission" date="2020-08" db="EMBL/GenBank/DDBJ databases">
        <title>A Genomic Blueprint of the Chicken Gut Microbiome.</title>
        <authorList>
            <person name="Gilroy R."/>
            <person name="Ravi A."/>
            <person name="Getino M."/>
            <person name="Pursley I."/>
            <person name="Horton D.L."/>
            <person name="Alikhan N.-F."/>
            <person name="Baker D."/>
            <person name="Gharbi K."/>
            <person name="Hall N."/>
            <person name="Watson M."/>
            <person name="Adriaenssens E.M."/>
            <person name="Foster-Nyarko E."/>
            <person name="Jarju S."/>
            <person name="Secka A."/>
            <person name="Antonio M."/>
            <person name="Oren A."/>
            <person name="Chaudhuri R."/>
            <person name="La Ragione R.M."/>
            <person name="Hildebrand F."/>
            <person name="Pallen M.J."/>
        </authorList>
    </citation>
    <scope>NUCLEOTIDE SEQUENCE [LARGE SCALE GENOMIC DNA]</scope>
    <source>
        <strain evidence="6 7">Sa1YVA6</strain>
    </source>
</reference>
<dbReference type="InterPro" id="IPR000962">
    <property type="entry name" value="Znf_DskA_TraR"/>
</dbReference>
<dbReference type="Proteomes" id="UP000600565">
    <property type="component" value="Unassembled WGS sequence"/>
</dbReference>
<feature type="domain" description="Zinc finger DksA/TraR C4-type" evidence="5">
    <location>
        <begin position="79"/>
        <end position="107"/>
    </location>
</feature>
<keyword evidence="1" id="KW-0479">Metal-binding</keyword>
<proteinExistence type="predicted"/>
<keyword evidence="3" id="KW-0862">Zinc</keyword>
<evidence type="ECO:0000313" key="6">
    <source>
        <dbReference type="EMBL" id="MBD8034741.1"/>
    </source>
</evidence>
<protein>
    <submittedName>
        <fullName evidence="6">TraR/DksA C4-type zinc finger protein</fullName>
    </submittedName>
</protein>
<evidence type="ECO:0000256" key="3">
    <source>
        <dbReference type="ARBA" id="ARBA00022833"/>
    </source>
</evidence>
<keyword evidence="7" id="KW-1185">Reference proteome</keyword>
<dbReference type="SUPFAM" id="SSF109635">
    <property type="entry name" value="DnaK suppressor protein DksA, alpha-hairpin domain"/>
    <property type="match status" value="1"/>
</dbReference>
<organism evidence="6 7">
    <name type="scientific">Solibacillus merdavium</name>
    <dbReference type="NCBI Taxonomy" id="2762218"/>
    <lineage>
        <taxon>Bacteria</taxon>
        <taxon>Bacillati</taxon>
        <taxon>Bacillota</taxon>
        <taxon>Bacilli</taxon>
        <taxon>Bacillales</taxon>
        <taxon>Caryophanaceae</taxon>
        <taxon>Solibacillus</taxon>
    </lineage>
</organism>
<keyword evidence="2" id="KW-0863">Zinc-finger</keyword>
<dbReference type="EMBL" id="JACSPW010000021">
    <property type="protein sequence ID" value="MBD8034741.1"/>
    <property type="molecule type" value="Genomic_DNA"/>
</dbReference>
<evidence type="ECO:0000259" key="5">
    <source>
        <dbReference type="Pfam" id="PF01258"/>
    </source>
</evidence>
<dbReference type="SUPFAM" id="SSF57716">
    <property type="entry name" value="Glucocorticoid receptor-like (DNA-binding domain)"/>
    <property type="match status" value="1"/>
</dbReference>
<dbReference type="PROSITE" id="PS51128">
    <property type="entry name" value="ZF_DKSA_2"/>
    <property type="match status" value="1"/>
</dbReference>
<dbReference type="Pfam" id="PF01258">
    <property type="entry name" value="zf-dskA_traR"/>
    <property type="match status" value="1"/>
</dbReference>
<evidence type="ECO:0000256" key="1">
    <source>
        <dbReference type="ARBA" id="ARBA00022723"/>
    </source>
</evidence>
<dbReference type="InterPro" id="IPR037187">
    <property type="entry name" value="DnaK_N"/>
</dbReference>
<name>A0ABR8XS26_9BACL</name>
<dbReference type="PANTHER" id="PTHR33823">
    <property type="entry name" value="RNA POLYMERASE-BINDING TRANSCRIPTION FACTOR DKSA-RELATED"/>
    <property type="match status" value="1"/>
</dbReference>
<accession>A0ABR8XS26</accession>